<sequence>MRNGMDAAMHRAVGAKVLHRRYLPALHRAHRLTDQFRYAFVFCRRDGDNGYAELLAHEFYIDGPAIFAHLVHHVQRNHHRNAQF</sequence>
<reference evidence="1" key="1">
    <citation type="submission" date="2019-08" db="EMBL/GenBank/DDBJ databases">
        <authorList>
            <person name="Kucharzyk K."/>
            <person name="Murdoch R.W."/>
            <person name="Higgins S."/>
            <person name="Loffler F."/>
        </authorList>
    </citation>
    <scope>NUCLEOTIDE SEQUENCE</scope>
</reference>
<comment type="caution">
    <text evidence="1">The sequence shown here is derived from an EMBL/GenBank/DDBJ whole genome shotgun (WGS) entry which is preliminary data.</text>
</comment>
<organism evidence="1">
    <name type="scientific">bioreactor metagenome</name>
    <dbReference type="NCBI Taxonomy" id="1076179"/>
    <lineage>
        <taxon>unclassified sequences</taxon>
        <taxon>metagenomes</taxon>
        <taxon>ecological metagenomes</taxon>
    </lineage>
</organism>
<dbReference type="AlphaFoldDB" id="A0A645D355"/>
<evidence type="ECO:0000313" key="1">
    <source>
        <dbReference type="EMBL" id="MPM83796.1"/>
    </source>
</evidence>
<dbReference type="EMBL" id="VSSQ01032515">
    <property type="protein sequence ID" value="MPM83796.1"/>
    <property type="molecule type" value="Genomic_DNA"/>
</dbReference>
<gene>
    <name evidence="1" type="ORF">SDC9_130865</name>
</gene>
<proteinExistence type="predicted"/>
<protein>
    <submittedName>
        <fullName evidence="1">Uncharacterized protein</fullName>
    </submittedName>
</protein>
<accession>A0A645D355</accession>
<name>A0A645D355_9ZZZZ</name>